<dbReference type="SUPFAM" id="SSF55785">
    <property type="entry name" value="PYP-like sensor domain (PAS domain)"/>
    <property type="match status" value="1"/>
</dbReference>
<dbReference type="Pfam" id="PF08448">
    <property type="entry name" value="PAS_4"/>
    <property type="match status" value="1"/>
</dbReference>
<dbReference type="RefSeq" id="WP_338202781.1">
    <property type="nucleotide sequence ID" value="NZ_JAEKNR010000146.1"/>
</dbReference>
<evidence type="ECO:0000259" key="2">
    <source>
        <dbReference type="PROSITE" id="PS50112"/>
    </source>
</evidence>
<dbReference type="InterPro" id="IPR035965">
    <property type="entry name" value="PAS-like_dom_sf"/>
</dbReference>
<dbReference type="NCBIfam" id="TIGR00229">
    <property type="entry name" value="sensory_box"/>
    <property type="match status" value="1"/>
</dbReference>
<evidence type="ECO:0000313" key="5">
    <source>
        <dbReference type="Proteomes" id="UP000612893"/>
    </source>
</evidence>
<dbReference type="InterPro" id="IPR047057">
    <property type="entry name" value="MerR_fam"/>
</dbReference>
<feature type="domain" description="PAS" evidence="2">
    <location>
        <begin position="99"/>
        <end position="155"/>
    </location>
</feature>
<dbReference type="Proteomes" id="UP000612893">
    <property type="component" value="Unassembled WGS sequence"/>
</dbReference>
<dbReference type="InterPro" id="IPR013656">
    <property type="entry name" value="PAS_4"/>
</dbReference>
<keyword evidence="1" id="KW-0238">DNA-binding</keyword>
<evidence type="ECO:0000313" key="4">
    <source>
        <dbReference type="EMBL" id="MBJ7599285.1"/>
    </source>
</evidence>
<dbReference type="InterPro" id="IPR009061">
    <property type="entry name" value="DNA-bd_dom_put_sf"/>
</dbReference>
<sequence>MSEEPTFTISEVAMMVGLSAHTIRIWERRYEVTRPQRSSAGHRRYGLDDVQMLQRMKHLAEARGITLKMAALEVQGGLPAPSAPAETSRTGEGTGMLKDDSPWRAAADLLPQPILLLETSGRIADANVAFARAGGFIREKLRGTRFSELIDPHDRAKASAIWRDAGQPKRGWELNLRTPTGSGLYSFDCWPLLSRGHQLLVLIGRELSRSGMELWPLQRDAGDEA</sequence>
<dbReference type="InterPro" id="IPR000014">
    <property type="entry name" value="PAS"/>
</dbReference>
<dbReference type="SMART" id="SM00091">
    <property type="entry name" value="PAS"/>
    <property type="match status" value="1"/>
</dbReference>
<dbReference type="SMART" id="SM00422">
    <property type="entry name" value="HTH_MERR"/>
    <property type="match status" value="1"/>
</dbReference>
<dbReference type="PANTHER" id="PTHR30204">
    <property type="entry name" value="REDOX-CYCLING DRUG-SENSING TRANSCRIPTIONAL ACTIVATOR SOXR"/>
    <property type="match status" value="1"/>
</dbReference>
<dbReference type="PANTHER" id="PTHR30204:SF58">
    <property type="entry name" value="HTH-TYPE TRANSCRIPTIONAL REGULATOR YFMP"/>
    <property type="match status" value="1"/>
</dbReference>
<feature type="domain" description="HTH merR-type" evidence="3">
    <location>
        <begin position="6"/>
        <end position="76"/>
    </location>
</feature>
<accession>A0A934N3L5</accession>
<evidence type="ECO:0000256" key="1">
    <source>
        <dbReference type="ARBA" id="ARBA00023125"/>
    </source>
</evidence>
<dbReference type="CDD" id="cd00130">
    <property type="entry name" value="PAS"/>
    <property type="match status" value="1"/>
</dbReference>
<dbReference type="SUPFAM" id="SSF46955">
    <property type="entry name" value="Putative DNA-binding domain"/>
    <property type="match status" value="1"/>
</dbReference>
<keyword evidence="5" id="KW-1185">Reference proteome</keyword>
<comment type="caution">
    <text evidence="4">The sequence shown here is derived from an EMBL/GenBank/DDBJ whole genome shotgun (WGS) entry which is preliminary data.</text>
</comment>
<gene>
    <name evidence="4" type="ORF">JF922_14570</name>
</gene>
<dbReference type="GO" id="GO:0003677">
    <property type="term" value="F:DNA binding"/>
    <property type="evidence" value="ECO:0007669"/>
    <property type="project" value="UniProtKB-KW"/>
</dbReference>
<dbReference type="Gene3D" id="3.30.450.20">
    <property type="entry name" value="PAS domain"/>
    <property type="match status" value="1"/>
</dbReference>
<dbReference type="EMBL" id="JAEKNR010000146">
    <property type="protein sequence ID" value="MBJ7599285.1"/>
    <property type="molecule type" value="Genomic_DNA"/>
</dbReference>
<proteinExistence type="predicted"/>
<organism evidence="4 5">
    <name type="scientific">Candidatus Nephthysia bennettiae</name>
    <dbReference type="NCBI Taxonomy" id="3127016"/>
    <lineage>
        <taxon>Bacteria</taxon>
        <taxon>Bacillati</taxon>
        <taxon>Candidatus Dormiibacterota</taxon>
        <taxon>Candidatus Dormibacteria</taxon>
        <taxon>Candidatus Dormibacterales</taxon>
        <taxon>Candidatus Dormibacteraceae</taxon>
        <taxon>Candidatus Nephthysia</taxon>
    </lineage>
</organism>
<dbReference type="InterPro" id="IPR000551">
    <property type="entry name" value="MerR-type_HTH_dom"/>
</dbReference>
<dbReference type="PROSITE" id="PS50937">
    <property type="entry name" value="HTH_MERR_2"/>
    <property type="match status" value="1"/>
</dbReference>
<dbReference type="GO" id="GO:0003700">
    <property type="term" value="F:DNA-binding transcription factor activity"/>
    <property type="evidence" value="ECO:0007669"/>
    <property type="project" value="InterPro"/>
</dbReference>
<dbReference type="Pfam" id="PF13411">
    <property type="entry name" value="MerR_1"/>
    <property type="match status" value="1"/>
</dbReference>
<reference evidence="4" key="1">
    <citation type="submission" date="2020-10" db="EMBL/GenBank/DDBJ databases">
        <title>Ca. Dormibacterota MAGs.</title>
        <authorList>
            <person name="Montgomery K."/>
        </authorList>
    </citation>
    <scope>NUCLEOTIDE SEQUENCE [LARGE SCALE GENOMIC DNA]</scope>
    <source>
        <strain evidence="4">SC8812_S17_10</strain>
    </source>
</reference>
<name>A0A934N3L5_9BACT</name>
<dbReference type="PROSITE" id="PS50112">
    <property type="entry name" value="PAS"/>
    <property type="match status" value="1"/>
</dbReference>
<evidence type="ECO:0000259" key="3">
    <source>
        <dbReference type="PROSITE" id="PS50937"/>
    </source>
</evidence>
<protein>
    <submittedName>
        <fullName evidence="4">MerR family transcriptional regulator</fullName>
    </submittedName>
</protein>
<dbReference type="AlphaFoldDB" id="A0A934N3L5"/>
<dbReference type="Gene3D" id="1.10.1660.10">
    <property type="match status" value="1"/>
</dbReference>